<organism evidence="1 2">
    <name type="scientific">Corynebacterium mustelae</name>
    <dbReference type="NCBI Taxonomy" id="571915"/>
    <lineage>
        <taxon>Bacteria</taxon>
        <taxon>Bacillati</taxon>
        <taxon>Actinomycetota</taxon>
        <taxon>Actinomycetes</taxon>
        <taxon>Mycobacteriales</taxon>
        <taxon>Corynebacteriaceae</taxon>
        <taxon>Corynebacterium</taxon>
    </lineage>
</organism>
<dbReference type="KEGG" id="cmv:CMUST_10055"/>
<name>A0A0G3H5D2_9CORY</name>
<protein>
    <submittedName>
        <fullName evidence="1">Uncharacterized protein</fullName>
    </submittedName>
</protein>
<dbReference type="EMBL" id="CP011542">
    <property type="protein sequence ID" value="AKK06327.1"/>
    <property type="molecule type" value="Genomic_DNA"/>
</dbReference>
<evidence type="ECO:0000313" key="2">
    <source>
        <dbReference type="Proteomes" id="UP000035199"/>
    </source>
</evidence>
<proteinExistence type="predicted"/>
<dbReference type="STRING" id="571915.CMUST_10055"/>
<gene>
    <name evidence="1" type="ORF">CMUST_10055</name>
</gene>
<dbReference type="Proteomes" id="UP000035199">
    <property type="component" value="Chromosome"/>
</dbReference>
<dbReference type="AlphaFoldDB" id="A0A0G3H5D2"/>
<sequence>MLPRAAVEKREAYLHHVLEQNPERTTQGIFSMAHPNSQLPHTHELDRVEAIRSAVEAVNAPTRPSQHKQDVEFLCENLAITDQEILSHAEELGSMIGTGDSALINAIGARYCALVGLTQLCDSALGALYAPTVKPKIIVLQGLLKRHDVGAAELTVLEPRLHELACANNKQVAKLAAELLTRGGIPVAATETITPTLTWEPAPPLWQPPRFERGGDTVDDVVAELQKTTWSYHVNNFVPDIHLERFVAGLAECAQHDRGAAEKILARSLYATHRMQHAYGLDPVDARNRSIFFQLGSIPCVLSQPSYVDFRITPDDFLERLACYRDRGLPVIEADLFLALCRLDMRSHDVEAFVHKAESFGLEVTTFTGEKYPESAATIIAGYLLQPVRETDISVGTWTTDNKTYLWVDEFPVTKVLRAIPRSADAPYFSFRSAQAFPLIGDKMFLDFAASHHRGIKGKPLGAAAQQVALRSQPLTPGLAINLITAPRFNKDGKAQGLDQAIRLAWQRGLLAPGVPDISLMGWEEKVSSFHGVAEVFRELAEDGMLALVWPIINDALTIAAAAQRPHKGAAELAELTRELLPSVIRAVDSGAADPSVLELPGIRACAAKSGSSRLVVAAQAVDKLLPKRGETQPPGIDFDLAWPHGVGVGSTQPDHATVGLHQGHFDKDWFTSRVYATICVPNYPDLTFVKSRAFSEDFWVFDAYQGEEKIHWGCCLDYDGSQWTLLPDQEYQWGSTHFDPEKALTNSLVFVVFGFLAESSDADATLKFLRLHLHYNHVRAASVKEVMPKLLKEEFWSPLLIIKVLEKEPAHLPALWPVITESLAHAARCLDDGGPAPKWLNRVLDNALYHGEVLAEATCRGLIPAEEWQALETLATPKKKTAAVAKAQKLRALLA</sequence>
<accession>A0A0G3H5D2</accession>
<evidence type="ECO:0000313" key="1">
    <source>
        <dbReference type="EMBL" id="AKK06327.1"/>
    </source>
</evidence>
<reference evidence="2" key="2">
    <citation type="submission" date="2015-05" db="EMBL/GenBank/DDBJ databases">
        <title>Complete genome sequence of Corynebacterium mustelae DSM 45274, isolated from various tissues of a male ferret with lethal sepsis.</title>
        <authorList>
            <person name="Ruckert C."/>
            <person name="Albersmeier A."/>
            <person name="Winkler A."/>
            <person name="Tauch A."/>
        </authorList>
    </citation>
    <scope>NUCLEOTIDE SEQUENCE [LARGE SCALE GENOMIC DNA]</scope>
    <source>
        <strain evidence="2">DSM 45274</strain>
    </source>
</reference>
<dbReference type="PATRIC" id="fig|571915.4.peg.2134"/>
<reference evidence="1 2" key="1">
    <citation type="journal article" date="2015" name="Genome Announc.">
        <title>Complete Genome Sequence of the Type Strain Corynebacterium mustelae DSM 45274, Isolated from Various Tissues of a Male Ferret with Lethal Sepsis.</title>
        <authorList>
            <person name="Ruckert C."/>
            <person name="Eimer J."/>
            <person name="Winkler A."/>
            <person name="Tauch A."/>
        </authorList>
    </citation>
    <scope>NUCLEOTIDE SEQUENCE [LARGE SCALE GENOMIC DNA]</scope>
    <source>
        <strain evidence="1 2">DSM 45274</strain>
    </source>
</reference>
<keyword evidence="2" id="KW-1185">Reference proteome</keyword>